<organism evidence="2 3">
    <name type="scientific">Parasphingorhabdus halotolerans</name>
    <dbReference type="NCBI Taxonomy" id="2725558"/>
    <lineage>
        <taxon>Bacteria</taxon>
        <taxon>Pseudomonadati</taxon>
        <taxon>Pseudomonadota</taxon>
        <taxon>Alphaproteobacteria</taxon>
        <taxon>Sphingomonadales</taxon>
        <taxon>Sphingomonadaceae</taxon>
        <taxon>Parasphingorhabdus</taxon>
    </lineage>
</organism>
<dbReference type="RefSeq" id="WP_168819529.1">
    <property type="nucleotide sequence ID" value="NZ_CP051217.1"/>
</dbReference>
<evidence type="ECO:0000313" key="2">
    <source>
        <dbReference type="EMBL" id="QJB69466.1"/>
    </source>
</evidence>
<protein>
    <submittedName>
        <fullName evidence="2">Uncharacterized protein</fullName>
    </submittedName>
</protein>
<reference evidence="2 3" key="1">
    <citation type="submission" date="2020-04" db="EMBL/GenBank/DDBJ databases">
        <title>Genome sequence for Sphingorhabdus sp. strain M1.</title>
        <authorList>
            <person name="Park S.-J."/>
        </authorList>
    </citation>
    <scope>NUCLEOTIDE SEQUENCE [LARGE SCALE GENOMIC DNA]</scope>
    <source>
        <strain evidence="2 3">JK6</strain>
    </source>
</reference>
<gene>
    <name evidence="2" type="ORF">HF685_09385</name>
</gene>
<dbReference type="Proteomes" id="UP000501600">
    <property type="component" value="Chromosome"/>
</dbReference>
<keyword evidence="3" id="KW-1185">Reference proteome</keyword>
<evidence type="ECO:0000256" key="1">
    <source>
        <dbReference type="SAM" id="Phobius"/>
    </source>
</evidence>
<keyword evidence="1" id="KW-0812">Transmembrane</keyword>
<feature type="transmembrane region" description="Helical" evidence="1">
    <location>
        <begin position="51"/>
        <end position="71"/>
    </location>
</feature>
<keyword evidence="1" id="KW-0472">Membrane</keyword>
<accession>A0A6H2DP74</accession>
<dbReference type="KEGG" id="phao:HF685_09385"/>
<feature type="transmembrane region" description="Helical" evidence="1">
    <location>
        <begin position="77"/>
        <end position="94"/>
    </location>
</feature>
<name>A0A6H2DP74_9SPHN</name>
<dbReference type="EMBL" id="CP051217">
    <property type="protein sequence ID" value="QJB69466.1"/>
    <property type="molecule type" value="Genomic_DNA"/>
</dbReference>
<dbReference type="AlphaFoldDB" id="A0A6H2DP74"/>
<evidence type="ECO:0000313" key="3">
    <source>
        <dbReference type="Proteomes" id="UP000501600"/>
    </source>
</evidence>
<proteinExistence type="predicted"/>
<keyword evidence="1" id="KW-1133">Transmembrane helix</keyword>
<sequence>MFIKKQVSKGQQQEFLMQNYVKRFNENSIAFVMNPDSNPLNSLPRVQRFQIMAILSIMWSTIFSTALGSWFYYGELVVGHLAVLLGIFITAGVFKTSQQPLKTYRDHPREDGTARYDDVWGA</sequence>